<dbReference type="PROSITE" id="PS51464">
    <property type="entry name" value="SIS"/>
    <property type="match status" value="1"/>
</dbReference>
<evidence type="ECO:0000256" key="3">
    <source>
        <dbReference type="ARBA" id="ARBA00023163"/>
    </source>
</evidence>
<dbReference type="PANTHER" id="PTHR30514:SF21">
    <property type="entry name" value="RPIR-FAMILY TRANSCRIPTIONAL REGULATOR"/>
    <property type="match status" value="1"/>
</dbReference>
<evidence type="ECO:0000256" key="2">
    <source>
        <dbReference type="ARBA" id="ARBA00023125"/>
    </source>
</evidence>
<dbReference type="GO" id="GO:0003700">
    <property type="term" value="F:DNA-binding transcription factor activity"/>
    <property type="evidence" value="ECO:0007669"/>
    <property type="project" value="InterPro"/>
</dbReference>
<dbReference type="Pfam" id="PF01380">
    <property type="entry name" value="SIS"/>
    <property type="match status" value="1"/>
</dbReference>
<dbReference type="OrthoDB" id="3237351at2"/>
<dbReference type="EMBL" id="LXEW01000037">
    <property type="protein sequence ID" value="OAT50494.1"/>
    <property type="molecule type" value="Genomic_DNA"/>
</dbReference>
<gene>
    <name evidence="6" type="ORF">M998_2656</name>
</gene>
<dbReference type="InterPro" id="IPR001347">
    <property type="entry name" value="SIS_dom"/>
</dbReference>
<keyword evidence="1" id="KW-0805">Transcription regulation</keyword>
<sequence>MSNRLAPLVAKAGNLTKAEYRILSFLTHHPEKIGQTTIRELAAQNYVSTTTIIRLCKKLDFSGYSELIYYCKQQLNTPIKVPLTAIANENSDPLFTEFLTNYQRTFTLIPAATKLSFIKLINEKNAFFIYGAGFSHIFSQYISKRLQLLGKEAFLSGLSDSKNIFINNASRYSIFLAVSRSGETEQVLEKVRIAKNIGMTVISFTRASANSLAAISDLHFPIYDDAVNYHNDTIDISSFESNLVMIFDLLLLQAQP</sequence>
<dbReference type="PROSITE" id="PS51071">
    <property type="entry name" value="HTH_RPIR"/>
    <property type="match status" value="1"/>
</dbReference>
<dbReference type="GO" id="GO:0097367">
    <property type="term" value="F:carbohydrate derivative binding"/>
    <property type="evidence" value="ECO:0007669"/>
    <property type="project" value="InterPro"/>
</dbReference>
<name>A0A1B7JRZ9_9GAMM</name>
<dbReference type="InterPro" id="IPR035472">
    <property type="entry name" value="RpiR-like_SIS"/>
</dbReference>
<evidence type="ECO:0000313" key="7">
    <source>
        <dbReference type="Proteomes" id="UP000078224"/>
    </source>
</evidence>
<dbReference type="InterPro" id="IPR009057">
    <property type="entry name" value="Homeodomain-like_sf"/>
</dbReference>
<dbReference type="Gene3D" id="3.40.50.10490">
    <property type="entry name" value="Glucose-6-phosphate isomerase like protein, domain 1"/>
    <property type="match status" value="1"/>
</dbReference>
<evidence type="ECO:0000256" key="1">
    <source>
        <dbReference type="ARBA" id="ARBA00023015"/>
    </source>
</evidence>
<dbReference type="Proteomes" id="UP000078224">
    <property type="component" value="Unassembled WGS sequence"/>
</dbReference>
<dbReference type="AlphaFoldDB" id="A0A1B7JRZ9"/>
<dbReference type="InterPro" id="IPR036388">
    <property type="entry name" value="WH-like_DNA-bd_sf"/>
</dbReference>
<organism evidence="6 7">
    <name type="scientific">Providencia heimbachae ATCC 35613</name>
    <dbReference type="NCBI Taxonomy" id="1354272"/>
    <lineage>
        <taxon>Bacteria</taxon>
        <taxon>Pseudomonadati</taxon>
        <taxon>Pseudomonadota</taxon>
        <taxon>Gammaproteobacteria</taxon>
        <taxon>Enterobacterales</taxon>
        <taxon>Morganellaceae</taxon>
        <taxon>Providencia</taxon>
    </lineage>
</organism>
<evidence type="ECO:0000259" key="4">
    <source>
        <dbReference type="PROSITE" id="PS51071"/>
    </source>
</evidence>
<dbReference type="Pfam" id="PF01418">
    <property type="entry name" value="HTH_6"/>
    <property type="match status" value="1"/>
</dbReference>
<dbReference type="PATRIC" id="fig|1354272.4.peg.2707"/>
<feature type="domain" description="HTH rpiR-type" evidence="4">
    <location>
        <begin position="2"/>
        <end position="78"/>
    </location>
</feature>
<evidence type="ECO:0000259" key="5">
    <source>
        <dbReference type="PROSITE" id="PS51464"/>
    </source>
</evidence>
<reference evidence="6 7" key="1">
    <citation type="submission" date="2016-04" db="EMBL/GenBank/DDBJ databases">
        <title>ATOL: Assembling a taxonomically balanced genome-scale reconstruction of the evolutionary history of the Enterobacteriaceae.</title>
        <authorList>
            <person name="Plunkett G.III."/>
            <person name="Neeno-Eckwall E.C."/>
            <person name="Glasner J.D."/>
            <person name="Perna N.T."/>
        </authorList>
    </citation>
    <scope>NUCLEOTIDE SEQUENCE [LARGE SCALE GENOMIC DNA]</scope>
    <source>
        <strain evidence="6 7">ATCC 35613</strain>
    </source>
</reference>
<keyword evidence="2" id="KW-0238">DNA-binding</keyword>
<dbReference type="CDD" id="cd05013">
    <property type="entry name" value="SIS_RpiR"/>
    <property type="match status" value="1"/>
</dbReference>
<evidence type="ECO:0000313" key="6">
    <source>
        <dbReference type="EMBL" id="OAT50494.1"/>
    </source>
</evidence>
<dbReference type="GO" id="GO:1901135">
    <property type="term" value="P:carbohydrate derivative metabolic process"/>
    <property type="evidence" value="ECO:0007669"/>
    <property type="project" value="InterPro"/>
</dbReference>
<accession>A0A1B7JRZ9</accession>
<proteinExistence type="predicted"/>
<dbReference type="InterPro" id="IPR047640">
    <property type="entry name" value="RpiR-like"/>
</dbReference>
<comment type="caution">
    <text evidence="6">The sequence shown here is derived from an EMBL/GenBank/DDBJ whole genome shotgun (WGS) entry which is preliminary data.</text>
</comment>
<dbReference type="InterPro" id="IPR046348">
    <property type="entry name" value="SIS_dom_sf"/>
</dbReference>
<feature type="domain" description="SIS" evidence="5">
    <location>
        <begin position="117"/>
        <end position="256"/>
    </location>
</feature>
<dbReference type="SUPFAM" id="SSF46689">
    <property type="entry name" value="Homeodomain-like"/>
    <property type="match status" value="1"/>
</dbReference>
<dbReference type="Gene3D" id="1.10.10.10">
    <property type="entry name" value="Winged helix-like DNA-binding domain superfamily/Winged helix DNA-binding domain"/>
    <property type="match status" value="1"/>
</dbReference>
<dbReference type="PANTHER" id="PTHR30514">
    <property type="entry name" value="GLUCOKINASE"/>
    <property type="match status" value="1"/>
</dbReference>
<keyword evidence="3" id="KW-0804">Transcription</keyword>
<keyword evidence="7" id="KW-1185">Reference proteome</keyword>
<dbReference type="GO" id="GO:0003677">
    <property type="term" value="F:DNA binding"/>
    <property type="evidence" value="ECO:0007669"/>
    <property type="project" value="UniProtKB-KW"/>
</dbReference>
<dbReference type="RefSeq" id="WP_068437607.1">
    <property type="nucleotide sequence ID" value="NZ_LXEW01000037.1"/>
</dbReference>
<dbReference type="InterPro" id="IPR000281">
    <property type="entry name" value="HTH_RpiR"/>
</dbReference>
<protein>
    <submittedName>
        <fullName evidence="6">RpiR family transcriptional regulator</fullName>
    </submittedName>
</protein>
<dbReference type="SUPFAM" id="SSF53697">
    <property type="entry name" value="SIS domain"/>
    <property type="match status" value="1"/>
</dbReference>